<feature type="transmembrane region" description="Helical" evidence="1">
    <location>
        <begin position="29"/>
        <end position="48"/>
    </location>
</feature>
<keyword evidence="1" id="KW-0472">Membrane</keyword>
<evidence type="ECO:0000313" key="3">
    <source>
        <dbReference type="Proteomes" id="UP000046155"/>
    </source>
</evidence>
<reference evidence="3" key="1">
    <citation type="submission" date="2015-01" db="EMBL/GenBank/DDBJ databases">
        <authorList>
            <person name="Manzoor Shahid"/>
            <person name="Zubair Saima"/>
        </authorList>
    </citation>
    <scope>NUCLEOTIDE SEQUENCE [LARGE SCALE GENOMIC DNA]</scope>
    <source>
        <strain evidence="3">Sp3</strain>
    </source>
</reference>
<dbReference type="AlphaFoldDB" id="A0A0B7MAZ9"/>
<keyword evidence="3" id="KW-1185">Reference proteome</keyword>
<sequence>MAYKYESNKSVTPIDNALIEKLKKSRNKWALIFLVLVCLAYIVPYTMLTNVPKVYGAFLFWWVYIAAVVVCILTIIKDWRD</sequence>
<dbReference type="Proteomes" id="UP000046155">
    <property type="component" value="Unassembled WGS sequence"/>
</dbReference>
<protein>
    <submittedName>
        <fullName evidence="2">Uncharacterized protein</fullName>
    </submittedName>
</protein>
<gene>
    <name evidence="2" type="ORF">SSCH_1190011</name>
</gene>
<proteinExistence type="predicted"/>
<evidence type="ECO:0000313" key="2">
    <source>
        <dbReference type="EMBL" id="CEO87689.1"/>
    </source>
</evidence>
<organism evidence="2 3">
    <name type="scientific">Syntrophaceticus schinkii</name>
    <dbReference type="NCBI Taxonomy" id="499207"/>
    <lineage>
        <taxon>Bacteria</taxon>
        <taxon>Bacillati</taxon>
        <taxon>Bacillota</taxon>
        <taxon>Clostridia</taxon>
        <taxon>Thermoanaerobacterales</taxon>
        <taxon>Thermoanaerobacterales Family III. Incertae Sedis</taxon>
        <taxon>Syntrophaceticus</taxon>
    </lineage>
</organism>
<name>A0A0B7MAZ9_9FIRM</name>
<dbReference type="RefSeq" id="WP_198142097.1">
    <property type="nucleotide sequence ID" value="NZ_CDRZ01000023.1"/>
</dbReference>
<keyword evidence="1" id="KW-0812">Transmembrane</keyword>
<accession>A0A0B7MAZ9</accession>
<feature type="transmembrane region" description="Helical" evidence="1">
    <location>
        <begin position="54"/>
        <end position="76"/>
    </location>
</feature>
<evidence type="ECO:0000256" key="1">
    <source>
        <dbReference type="SAM" id="Phobius"/>
    </source>
</evidence>
<dbReference type="EMBL" id="CDRZ01000023">
    <property type="protein sequence ID" value="CEO87689.1"/>
    <property type="molecule type" value="Genomic_DNA"/>
</dbReference>
<keyword evidence="1" id="KW-1133">Transmembrane helix</keyword>